<protein>
    <submittedName>
        <fullName evidence="3">Phage shock protein A</fullName>
    </submittedName>
</protein>
<reference evidence="3 4" key="1">
    <citation type="submission" date="2017-04" db="EMBL/GenBank/DDBJ databases">
        <title>A new member of the family Flavobacteriaceae isolated from ascidians.</title>
        <authorList>
            <person name="Chen L."/>
        </authorList>
    </citation>
    <scope>NUCLEOTIDE SEQUENCE [LARGE SCALE GENOMIC DNA]</scope>
    <source>
        <strain evidence="3 4">HQA918</strain>
    </source>
</reference>
<dbReference type="PANTHER" id="PTHR31088:SF6">
    <property type="entry name" value="PHAGE SHOCK PROTEIN A"/>
    <property type="match status" value="1"/>
</dbReference>
<name>A0A2A4G733_9FLAO</name>
<dbReference type="PANTHER" id="PTHR31088">
    <property type="entry name" value="MEMBRANE-ASSOCIATED PROTEIN VIPP1, CHLOROPLASTIC"/>
    <property type="match status" value="1"/>
</dbReference>
<evidence type="ECO:0000313" key="3">
    <source>
        <dbReference type="EMBL" id="PCE64251.1"/>
    </source>
</evidence>
<accession>A0A2A4G733</accession>
<sequence length="236" mass="26384">MNFFKRLFKIGQAEAHASIDKLEDPIKMTEQGIRDLKEDLEKGLESLAKVKALAIRSKNDITSHKDKAAAYHSKATLLLQKAQKGDMELTEAERLAKEALLLKEQALESQKQSEQESEKMEASVLKLESAVKQIRTNITKWENELKTLKARVKVGKATKNLNKQMAEIDSSGTVSLLEKMKDRVAEEEALAEAYGEMANANKSIDEEIDKAVDVSEANAQSDLDKLKEQLGLNKED</sequence>
<evidence type="ECO:0000313" key="4">
    <source>
        <dbReference type="Proteomes" id="UP000219559"/>
    </source>
</evidence>
<dbReference type="RefSeq" id="WP_097440375.1">
    <property type="nucleotide sequence ID" value="NZ_KZ300476.1"/>
</dbReference>
<dbReference type="Proteomes" id="UP000219559">
    <property type="component" value="Unassembled WGS sequence"/>
</dbReference>
<keyword evidence="4" id="KW-1185">Reference proteome</keyword>
<dbReference type="AlphaFoldDB" id="A0A2A4G733"/>
<gene>
    <name evidence="3" type="ORF">B7P33_08080</name>
</gene>
<keyword evidence="2" id="KW-0175">Coiled coil</keyword>
<comment type="similarity">
    <text evidence="1">Belongs to the PspA/Vipp/IM30 family.</text>
</comment>
<dbReference type="InterPro" id="IPR007157">
    <property type="entry name" value="PspA_VIPP1"/>
</dbReference>
<feature type="coiled-coil region" evidence="2">
    <location>
        <begin position="92"/>
        <end position="151"/>
    </location>
</feature>
<dbReference type="Pfam" id="PF04012">
    <property type="entry name" value="PspA_IM30"/>
    <property type="match status" value="1"/>
</dbReference>
<evidence type="ECO:0000256" key="1">
    <source>
        <dbReference type="ARBA" id="ARBA00043985"/>
    </source>
</evidence>
<dbReference type="OrthoDB" id="9779630at2"/>
<comment type="caution">
    <text evidence="3">The sequence shown here is derived from an EMBL/GenBank/DDBJ whole genome shotgun (WGS) entry which is preliminary data.</text>
</comment>
<dbReference type="EMBL" id="NBWU01000003">
    <property type="protein sequence ID" value="PCE64251.1"/>
    <property type="molecule type" value="Genomic_DNA"/>
</dbReference>
<proteinExistence type="inferred from homology"/>
<organism evidence="3 4">
    <name type="scientific">Sediminicola luteus</name>
    <dbReference type="NCBI Taxonomy" id="319238"/>
    <lineage>
        <taxon>Bacteria</taxon>
        <taxon>Pseudomonadati</taxon>
        <taxon>Bacteroidota</taxon>
        <taxon>Flavobacteriia</taxon>
        <taxon>Flavobacteriales</taxon>
        <taxon>Flavobacteriaceae</taxon>
        <taxon>Sediminicola</taxon>
    </lineage>
</organism>
<evidence type="ECO:0000256" key="2">
    <source>
        <dbReference type="SAM" id="Coils"/>
    </source>
</evidence>